<dbReference type="InterPro" id="IPR050298">
    <property type="entry name" value="Gram-neg_bact_OMP"/>
</dbReference>
<feature type="region of interest" description="Disordered" evidence="9">
    <location>
        <begin position="179"/>
        <end position="207"/>
    </location>
</feature>
<evidence type="ECO:0000256" key="1">
    <source>
        <dbReference type="ARBA" id="ARBA00004571"/>
    </source>
</evidence>
<feature type="chain" id="PRO_5034823216" evidence="10">
    <location>
        <begin position="23"/>
        <end position="385"/>
    </location>
</feature>
<evidence type="ECO:0000256" key="3">
    <source>
        <dbReference type="ARBA" id="ARBA00022452"/>
    </source>
</evidence>
<evidence type="ECO:0000256" key="10">
    <source>
        <dbReference type="SAM" id="SignalP"/>
    </source>
</evidence>
<evidence type="ECO:0000256" key="9">
    <source>
        <dbReference type="SAM" id="MobiDB-lite"/>
    </source>
</evidence>
<comment type="similarity">
    <text evidence="2">Belongs to the Gram-negative porin family.</text>
</comment>
<dbReference type="CDD" id="cd00342">
    <property type="entry name" value="gram_neg_porins"/>
    <property type="match status" value="1"/>
</dbReference>
<protein>
    <submittedName>
        <fullName evidence="11">Outer membrane protein F</fullName>
    </submittedName>
</protein>
<dbReference type="AlphaFoldDB" id="A0A8E4EZT6"/>
<evidence type="ECO:0000256" key="5">
    <source>
        <dbReference type="ARBA" id="ARBA00022729"/>
    </source>
</evidence>
<evidence type="ECO:0000256" key="7">
    <source>
        <dbReference type="ARBA" id="ARBA00023136"/>
    </source>
</evidence>
<keyword evidence="3" id="KW-1134">Transmembrane beta strand</keyword>
<evidence type="ECO:0000313" key="11">
    <source>
        <dbReference type="EMBL" id="CAD6507847.1"/>
    </source>
</evidence>
<dbReference type="Gene3D" id="2.40.160.10">
    <property type="entry name" value="Porin"/>
    <property type="match status" value="1"/>
</dbReference>
<keyword evidence="12" id="KW-1185">Reference proteome</keyword>
<evidence type="ECO:0000256" key="2">
    <source>
        <dbReference type="ARBA" id="ARBA00007539"/>
    </source>
</evidence>
<dbReference type="InterPro" id="IPR001702">
    <property type="entry name" value="Porin_Gram-ve"/>
</dbReference>
<name>A0A8E4EZT6_9ENTR</name>
<organism evidence="11 12">
    <name type="scientific">Candidatus Profftia tarda</name>
    <dbReference type="NCBI Taxonomy" id="1177216"/>
    <lineage>
        <taxon>Bacteria</taxon>
        <taxon>Pseudomonadati</taxon>
        <taxon>Pseudomonadota</taxon>
        <taxon>Gammaproteobacteria</taxon>
        <taxon>Enterobacterales</taxon>
        <taxon>Enterobacteriaceae</taxon>
        <taxon>Candidatus Profftia</taxon>
    </lineage>
</organism>
<gene>
    <name evidence="11" type="primary">ompF</name>
    <name evidence="11" type="ORF">PROFFT_A_01060</name>
</gene>
<evidence type="ECO:0000256" key="8">
    <source>
        <dbReference type="ARBA" id="ARBA00023237"/>
    </source>
</evidence>
<keyword evidence="4" id="KW-0812">Transmembrane</keyword>
<dbReference type="GO" id="GO:0046930">
    <property type="term" value="C:pore complex"/>
    <property type="evidence" value="ECO:0007669"/>
    <property type="project" value="UniProtKB-KW"/>
</dbReference>
<dbReference type="KEGG" id="ptf:PROFFT_A_01060"/>
<keyword evidence="7" id="KW-0472">Membrane</keyword>
<feature type="signal peptide" evidence="10">
    <location>
        <begin position="1"/>
        <end position="22"/>
    </location>
</feature>
<dbReference type="SUPFAM" id="SSF56935">
    <property type="entry name" value="Porins"/>
    <property type="match status" value="1"/>
</dbReference>
<dbReference type="GO" id="GO:0034220">
    <property type="term" value="P:monoatomic ion transmembrane transport"/>
    <property type="evidence" value="ECO:0007669"/>
    <property type="project" value="InterPro"/>
</dbReference>
<feature type="compositionally biased region" description="Polar residues" evidence="9">
    <location>
        <begin position="190"/>
        <end position="207"/>
    </location>
</feature>
<evidence type="ECO:0000256" key="4">
    <source>
        <dbReference type="ARBA" id="ARBA00022692"/>
    </source>
</evidence>
<dbReference type="InterPro" id="IPR023614">
    <property type="entry name" value="Porin_dom_sf"/>
</dbReference>
<accession>A0A8E4EZT6</accession>
<dbReference type="Pfam" id="PF00267">
    <property type="entry name" value="Porin_1"/>
    <property type="match status" value="1"/>
</dbReference>
<feature type="compositionally biased region" description="Low complexity" evidence="9">
    <location>
        <begin position="179"/>
        <end position="188"/>
    </location>
</feature>
<keyword evidence="5 10" id="KW-0732">Signal</keyword>
<sequence>MMKRDILAVVVPALLAAGAANAAEVYNKEGKKLDLYGKVDGLHYFSDAKLIDGDQSYARLGLKGESQISEQLSGYGQWEYKIKVNNPQEEGVSTKPTSLIFAGLKFGDAGSLDYGRNYGIMRDVEGWTDIMPEFGGNTYTITDNYMTGTADGVATYRNKNFFGLVDGWNFAVQHQAKNNGHNFFNKNNNRWESSGSPKNSRALQNQNGSGWGLASTYDFGTGVSAGAAYASSDRTEEQRSRGSMNNSNIANGNTAESWTAGVKYNANNVYLASTYAETRNMTPYHESIAEKTQNLEVVAQYQLDFGLRPSLSYMHSKSKAPKFNNSYSNYNDLVKFVDVGATYDFKQNLSTYVDYKINLLHNNNFTKSNNISTDDVVAVGLVYRF</sequence>
<dbReference type="PRINTS" id="PR00183">
    <property type="entry name" value="ECOLIPORIN"/>
</dbReference>
<reference evidence="11" key="1">
    <citation type="submission" date="2020-10" db="EMBL/GenBank/DDBJ databases">
        <authorList>
            <person name="Szabo G."/>
        </authorList>
    </citation>
    <scope>NUCLEOTIDE SEQUENCE</scope>
    <source>
        <strain evidence="11">PROFFT</strain>
    </source>
</reference>
<dbReference type="Proteomes" id="UP000683585">
    <property type="component" value="Chromosome"/>
</dbReference>
<comment type="subcellular location">
    <subcellularLocation>
        <location evidence="1">Cell outer membrane</location>
        <topology evidence="1">Multi-pass membrane protein</topology>
    </subcellularLocation>
</comment>
<dbReference type="PRINTS" id="PR00182">
    <property type="entry name" value="ECOLNEIPORIN"/>
</dbReference>
<keyword evidence="8" id="KW-0998">Cell outer membrane</keyword>
<evidence type="ECO:0000313" key="12">
    <source>
        <dbReference type="Proteomes" id="UP000683585"/>
    </source>
</evidence>
<dbReference type="InterPro" id="IPR033900">
    <property type="entry name" value="Gram_neg_porin_domain"/>
</dbReference>
<feature type="region of interest" description="Disordered" evidence="9">
    <location>
        <begin position="230"/>
        <end position="252"/>
    </location>
</feature>
<proteinExistence type="inferred from homology"/>
<dbReference type="InterPro" id="IPR001897">
    <property type="entry name" value="Porin_gammaproteobac"/>
</dbReference>
<dbReference type="GO" id="GO:0009279">
    <property type="term" value="C:cell outer membrane"/>
    <property type="evidence" value="ECO:0007669"/>
    <property type="project" value="UniProtKB-SubCell"/>
</dbReference>
<dbReference type="EMBL" id="LR890047">
    <property type="protein sequence ID" value="CAD6507847.1"/>
    <property type="molecule type" value="Genomic_DNA"/>
</dbReference>
<dbReference type="PANTHER" id="PTHR34501">
    <property type="entry name" value="PROTEIN YDDL-RELATED"/>
    <property type="match status" value="1"/>
</dbReference>
<feature type="compositionally biased region" description="Polar residues" evidence="9">
    <location>
        <begin position="241"/>
        <end position="252"/>
    </location>
</feature>
<keyword evidence="6" id="KW-0406">Ion transport</keyword>
<keyword evidence="6" id="KW-0626">Porin</keyword>
<evidence type="ECO:0000256" key="6">
    <source>
        <dbReference type="ARBA" id="ARBA00023114"/>
    </source>
</evidence>
<dbReference type="GO" id="GO:0015288">
    <property type="term" value="F:porin activity"/>
    <property type="evidence" value="ECO:0007669"/>
    <property type="project" value="UniProtKB-KW"/>
</dbReference>
<dbReference type="PANTHER" id="PTHR34501:SF8">
    <property type="entry name" value="OUTER MEMBRANE PORIN N-RELATED"/>
    <property type="match status" value="1"/>
</dbReference>
<keyword evidence="6" id="KW-0813">Transport</keyword>